<evidence type="ECO:0000256" key="11">
    <source>
        <dbReference type="SAM" id="Phobius"/>
    </source>
</evidence>
<feature type="transmembrane region" description="Helical" evidence="11">
    <location>
        <begin position="20"/>
        <end position="38"/>
    </location>
</feature>
<organism evidence="12 13">
    <name type="scientific">Marinobacter halodurans</name>
    <dbReference type="NCBI Taxonomy" id="2528979"/>
    <lineage>
        <taxon>Bacteria</taxon>
        <taxon>Pseudomonadati</taxon>
        <taxon>Pseudomonadota</taxon>
        <taxon>Gammaproteobacteria</taxon>
        <taxon>Pseudomonadales</taxon>
        <taxon>Marinobacteraceae</taxon>
        <taxon>Marinobacter</taxon>
    </lineage>
</organism>
<dbReference type="Pfam" id="PF07963">
    <property type="entry name" value="N_methyl"/>
    <property type="match status" value="1"/>
</dbReference>
<feature type="compositionally biased region" description="Low complexity" evidence="10">
    <location>
        <begin position="244"/>
        <end position="259"/>
    </location>
</feature>
<dbReference type="InterPro" id="IPR010055">
    <property type="entry name" value="T2SS_protein-GspJ"/>
</dbReference>
<evidence type="ECO:0000256" key="1">
    <source>
        <dbReference type="ARBA" id="ARBA00004377"/>
    </source>
</evidence>
<comment type="subcellular location">
    <subcellularLocation>
        <location evidence="1">Cell inner membrane</location>
        <topology evidence="1">Single-pass membrane protein</topology>
    </subcellularLocation>
</comment>
<evidence type="ECO:0000256" key="4">
    <source>
        <dbReference type="ARBA" id="ARBA00022475"/>
    </source>
</evidence>
<dbReference type="PANTHER" id="PTHR39583:SF2">
    <property type="entry name" value="TYPE II SECRETION SYSTEM PROTEIN J"/>
    <property type="match status" value="1"/>
</dbReference>
<gene>
    <name evidence="12" type="primary">gspJ</name>
    <name evidence="12" type="ORF">EZI54_10210</name>
</gene>
<dbReference type="EMBL" id="SJDL01000013">
    <property type="protein sequence ID" value="TBW56010.1"/>
    <property type="molecule type" value="Genomic_DNA"/>
</dbReference>
<evidence type="ECO:0000256" key="9">
    <source>
        <dbReference type="ARBA" id="ARBA00023136"/>
    </source>
</evidence>
<evidence type="ECO:0000313" key="13">
    <source>
        <dbReference type="Proteomes" id="UP000313645"/>
    </source>
</evidence>
<keyword evidence="13" id="KW-1185">Reference proteome</keyword>
<dbReference type="Pfam" id="PF11612">
    <property type="entry name" value="T2SSJ"/>
    <property type="match status" value="1"/>
</dbReference>
<dbReference type="InterPro" id="IPR045584">
    <property type="entry name" value="Pilin-like"/>
</dbReference>
<dbReference type="PROSITE" id="PS00409">
    <property type="entry name" value="PROKAR_NTER_METHYL"/>
    <property type="match status" value="1"/>
</dbReference>
<keyword evidence="4" id="KW-1003">Cell membrane</keyword>
<dbReference type="Proteomes" id="UP000313645">
    <property type="component" value="Unassembled WGS sequence"/>
</dbReference>
<keyword evidence="7 11" id="KW-0812">Transmembrane</keyword>
<dbReference type="SUPFAM" id="SSF54523">
    <property type="entry name" value="Pili subunits"/>
    <property type="match status" value="1"/>
</dbReference>
<name>A0ABY1ZMY5_9GAMM</name>
<reference evidence="12 13" key="1">
    <citation type="submission" date="2019-02" db="EMBL/GenBank/DDBJ databases">
        <title>Marinobacter halodurans sp. nov., a marine bacterium isolated from sea tidal flat.</title>
        <authorList>
            <person name="Yoo Y."/>
            <person name="Lee D.W."/>
            <person name="Kim B.S."/>
            <person name="Kim J.-J."/>
        </authorList>
    </citation>
    <scope>NUCLEOTIDE SEQUENCE [LARGE SCALE GENOMIC DNA]</scope>
    <source>
        <strain evidence="12 13">YJ-S3-2</strain>
    </source>
</reference>
<dbReference type="InterPro" id="IPR051621">
    <property type="entry name" value="T2SS_protein_J"/>
</dbReference>
<feature type="region of interest" description="Disordered" evidence="10">
    <location>
        <begin position="222"/>
        <end position="259"/>
    </location>
</feature>
<comment type="caution">
    <text evidence="12">The sequence shown here is derived from an EMBL/GenBank/DDBJ whole genome shotgun (WGS) entry which is preliminary data.</text>
</comment>
<sequence>MTIECASARPKQGGFTLLEVLIAVGITALIGVGVWQMISGVIQARDRVNAAAEEFEQIQRAMLVIERDLDQVVNRPVRDIYGDARYAMTSREEGVELALTRQGWRNPTGARRSDLQRVSYEFTGDELHRRYWGTLDLAEDAKGRDQLLLSHVEDVEVRFLDDQGTWQDEWPTTDQAAAQTSDSPSALASVPLPRGVAIVIKHTDYGELQRVFVLPDFDPKSAQGAITESVSPANGSGTGEEEPGGQTESTPGPSGETGS</sequence>
<evidence type="ECO:0000256" key="3">
    <source>
        <dbReference type="ARBA" id="ARBA00021539"/>
    </source>
</evidence>
<keyword evidence="9 11" id="KW-0472">Membrane</keyword>
<comment type="similarity">
    <text evidence="2">Belongs to the GSP J family.</text>
</comment>
<keyword evidence="6" id="KW-0997">Cell inner membrane</keyword>
<accession>A0ABY1ZMY5</accession>
<protein>
    <recommendedName>
        <fullName evidence="3">Type II secretion system protein J</fullName>
    </recommendedName>
</protein>
<evidence type="ECO:0000256" key="6">
    <source>
        <dbReference type="ARBA" id="ARBA00022519"/>
    </source>
</evidence>
<dbReference type="NCBIfam" id="TIGR02532">
    <property type="entry name" value="IV_pilin_GFxxxE"/>
    <property type="match status" value="1"/>
</dbReference>
<evidence type="ECO:0000256" key="7">
    <source>
        <dbReference type="ARBA" id="ARBA00022692"/>
    </source>
</evidence>
<keyword evidence="8 11" id="KW-1133">Transmembrane helix</keyword>
<evidence type="ECO:0000256" key="10">
    <source>
        <dbReference type="SAM" id="MobiDB-lite"/>
    </source>
</evidence>
<dbReference type="RefSeq" id="WP_131481626.1">
    <property type="nucleotide sequence ID" value="NZ_SJDL01000013.1"/>
</dbReference>
<dbReference type="NCBIfam" id="TIGR01711">
    <property type="entry name" value="gspJ"/>
    <property type="match status" value="1"/>
</dbReference>
<evidence type="ECO:0000256" key="5">
    <source>
        <dbReference type="ARBA" id="ARBA00022481"/>
    </source>
</evidence>
<evidence type="ECO:0000313" key="12">
    <source>
        <dbReference type="EMBL" id="TBW56010.1"/>
    </source>
</evidence>
<dbReference type="Gene3D" id="2.10.70.20">
    <property type="entry name" value="gspk-gspi-gspj complex like domains"/>
    <property type="match status" value="1"/>
</dbReference>
<evidence type="ECO:0000256" key="2">
    <source>
        <dbReference type="ARBA" id="ARBA00011084"/>
    </source>
</evidence>
<feature type="compositionally biased region" description="Polar residues" evidence="10">
    <location>
        <begin position="224"/>
        <end position="234"/>
    </location>
</feature>
<proteinExistence type="inferred from homology"/>
<dbReference type="Gene3D" id="3.10.610.10">
    <property type="entry name" value="GSPII I/J protein-like"/>
    <property type="match status" value="1"/>
</dbReference>
<dbReference type="PANTHER" id="PTHR39583">
    <property type="entry name" value="TYPE II SECRETION SYSTEM PROTEIN J-RELATED"/>
    <property type="match status" value="1"/>
</dbReference>
<dbReference type="InterPro" id="IPR012902">
    <property type="entry name" value="N_methyl_site"/>
</dbReference>
<keyword evidence="5" id="KW-0488">Methylation</keyword>
<evidence type="ECO:0000256" key="8">
    <source>
        <dbReference type="ARBA" id="ARBA00022989"/>
    </source>
</evidence>